<feature type="transmembrane region" description="Helical" evidence="10">
    <location>
        <begin position="6"/>
        <end position="24"/>
    </location>
</feature>
<protein>
    <submittedName>
        <fullName evidence="11">Septation ring formation regulator EzrA</fullName>
    </submittedName>
</protein>
<evidence type="ECO:0000313" key="11">
    <source>
        <dbReference type="EMBL" id="GEK58149.1"/>
    </source>
</evidence>
<sequence>MATTIVIIVLVIIIAAFVIYGAWGRRRIYREVDRLEDARANMADQPVAEEIARVKGMTMSGETEEKFESWRKDWDEIVGKHLPDIEKALYDAEEKADKYKFNQASEITTAVDTQLASIEEEINNIFLEIEELVHNESENRRGIEESEQKYEEIKRFVSQNWHTLGRTAPLFDQHMRDLQSSFEAFYQAVEQGNQFEAKQLRQGLDEDLKREEASLYAVPDMLAKVRRRLPEEWKSLRAGLYEMEDQGYAMGAFAFEQRLNENEAEAEQLQARIENLDLDGVAERLTEMDAYNEEVYRILEEEVEARAEVERLLPKAHEGRDQLSTRMQTLLVEKEFIEANYRIPPESEQLIASSKRQVDGIRKSVLQLQEQKETKEHSYTHIEMELKQTLEKQEEVEAGIQEAENQLGVLRKDETQAMETLEELKRQNRIEEMRMQRTRLPKLPPILLNEKESANDKIAHATAALSETPLEMAQVRDSVAQAEESVRTVSTMLRRMEEQALMTERIIQRGNLYRMNAPDLDQSLKEAESAFRKGQYENALQVASSSVREVDDRFVTEVLQESNVQLTEA</sequence>
<dbReference type="Proteomes" id="UP000321051">
    <property type="component" value="Unassembled WGS sequence"/>
</dbReference>
<name>A0A510Y498_MARHA</name>
<dbReference type="GO" id="GO:0000917">
    <property type="term" value="P:division septum assembly"/>
    <property type="evidence" value="ECO:0007669"/>
    <property type="project" value="UniProtKB-KW"/>
</dbReference>
<feature type="coiled-coil region" evidence="9">
    <location>
        <begin position="386"/>
        <end position="427"/>
    </location>
</feature>
<evidence type="ECO:0000256" key="5">
    <source>
        <dbReference type="ARBA" id="ARBA00023054"/>
    </source>
</evidence>
<keyword evidence="6 10" id="KW-0472">Membrane</keyword>
<evidence type="ECO:0000256" key="3">
    <source>
        <dbReference type="ARBA" id="ARBA00022692"/>
    </source>
</evidence>
<dbReference type="AlphaFoldDB" id="A0A510Y498"/>
<evidence type="ECO:0000256" key="1">
    <source>
        <dbReference type="ARBA" id="ARBA00004162"/>
    </source>
</evidence>
<evidence type="ECO:0000256" key="8">
    <source>
        <dbReference type="ARBA" id="ARBA00023306"/>
    </source>
</evidence>
<dbReference type="GO" id="GO:0005886">
    <property type="term" value="C:plasma membrane"/>
    <property type="evidence" value="ECO:0007669"/>
    <property type="project" value="UniProtKB-SubCell"/>
</dbReference>
<evidence type="ECO:0000313" key="12">
    <source>
        <dbReference type="Proteomes" id="UP000321051"/>
    </source>
</evidence>
<proteinExistence type="predicted"/>
<keyword evidence="3 10" id="KW-0812">Transmembrane</keyword>
<keyword evidence="2" id="KW-0132">Cell division</keyword>
<evidence type="ECO:0000256" key="6">
    <source>
        <dbReference type="ARBA" id="ARBA00023136"/>
    </source>
</evidence>
<keyword evidence="5 9" id="KW-0175">Coiled coil</keyword>
<accession>A0A510Y498</accession>
<dbReference type="GO" id="GO:0000921">
    <property type="term" value="P:septin ring assembly"/>
    <property type="evidence" value="ECO:0007669"/>
    <property type="project" value="InterPro"/>
</dbReference>
<keyword evidence="7" id="KW-0717">Septation</keyword>
<reference evidence="11 12" key="1">
    <citation type="submission" date="2019-07" db="EMBL/GenBank/DDBJ databases">
        <title>Whole genome shotgun sequence of Marinococcus halophilus NBRC 102359.</title>
        <authorList>
            <person name="Hosoyama A."/>
            <person name="Uohara A."/>
            <person name="Ohji S."/>
            <person name="Ichikawa N."/>
        </authorList>
    </citation>
    <scope>NUCLEOTIDE SEQUENCE [LARGE SCALE GENOMIC DNA]</scope>
    <source>
        <strain evidence="11 12">NBRC 102359</strain>
    </source>
</reference>
<evidence type="ECO:0000256" key="2">
    <source>
        <dbReference type="ARBA" id="ARBA00022618"/>
    </source>
</evidence>
<gene>
    <name evidence="11" type="primary">ezrA</name>
    <name evidence="11" type="ORF">MHA01_10540</name>
</gene>
<evidence type="ECO:0000256" key="9">
    <source>
        <dbReference type="SAM" id="Coils"/>
    </source>
</evidence>
<comment type="subcellular location">
    <subcellularLocation>
        <location evidence="1">Cell membrane</location>
        <topology evidence="1">Single-pass membrane protein</topology>
    </subcellularLocation>
</comment>
<keyword evidence="4 10" id="KW-1133">Transmembrane helix</keyword>
<dbReference type="InterPro" id="IPR010379">
    <property type="entry name" value="EzrA"/>
</dbReference>
<organism evidence="11 12">
    <name type="scientific">Marinococcus halophilus</name>
    <dbReference type="NCBI Taxonomy" id="1371"/>
    <lineage>
        <taxon>Bacteria</taxon>
        <taxon>Bacillati</taxon>
        <taxon>Bacillota</taxon>
        <taxon>Bacilli</taxon>
        <taxon>Bacillales</taxon>
        <taxon>Bacillaceae</taxon>
        <taxon>Marinococcus</taxon>
    </lineage>
</organism>
<evidence type="ECO:0000256" key="10">
    <source>
        <dbReference type="SAM" id="Phobius"/>
    </source>
</evidence>
<dbReference type="STRING" id="1371.GCA_900166605_01968"/>
<keyword evidence="12" id="KW-1185">Reference proteome</keyword>
<dbReference type="GO" id="GO:0005940">
    <property type="term" value="C:septin ring"/>
    <property type="evidence" value="ECO:0007669"/>
    <property type="project" value="InterPro"/>
</dbReference>
<keyword evidence="8" id="KW-0131">Cell cycle</keyword>
<dbReference type="EMBL" id="BJUN01000004">
    <property type="protein sequence ID" value="GEK58149.1"/>
    <property type="molecule type" value="Genomic_DNA"/>
</dbReference>
<evidence type="ECO:0000256" key="7">
    <source>
        <dbReference type="ARBA" id="ARBA00023210"/>
    </source>
</evidence>
<dbReference type="Pfam" id="PF06160">
    <property type="entry name" value="EzrA"/>
    <property type="match status" value="1"/>
</dbReference>
<dbReference type="RefSeq" id="WP_158219142.1">
    <property type="nucleotide sequence ID" value="NZ_BJUN01000004.1"/>
</dbReference>
<comment type="caution">
    <text evidence="11">The sequence shown here is derived from an EMBL/GenBank/DDBJ whole genome shotgun (WGS) entry which is preliminary data.</text>
</comment>
<feature type="coiled-coil region" evidence="9">
    <location>
        <begin position="252"/>
        <end position="279"/>
    </location>
</feature>
<evidence type="ECO:0000256" key="4">
    <source>
        <dbReference type="ARBA" id="ARBA00022989"/>
    </source>
</evidence>